<dbReference type="Proteomes" id="UP001566204">
    <property type="component" value="Unassembled WGS sequence"/>
</dbReference>
<gene>
    <name evidence="5" type="primary">phnD</name>
    <name evidence="4" type="ORF">ABTW24_04140</name>
    <name evidence="5" type="ORF">NCTC11429_01349</name>
</gene>
<evidence type="ECO:0000256" key="2">
    <source>
        <dbReference type="ARBA" id="ARBA00022729"/>
    </source>
</evidence>
<comment type="similarity">
    <text evidence="1">Belongs to the phosphate/phosphite/phosphonate binding protein family.</text>
</comment>
<proteinExistence type="inferred from homology"/>
<dbReference type="InterPro" id="IPR001638">
    <property type="entry name" value="Solute-binding_3/MltF_N"/>
</dbReference>
<evidence type="ECO:0000313" key="5">
    <source>
        <dbReference type="EMBL" id="VTR34554.1"/>
    </source>
</evidence>
<dbReference type="PANTHER" id="PTHR35841">
    <property type="entry name" value="PHOSPHONATES-BINDING PERIPLASMIC PROTEIN"/>
    <property type="match status" value="1"/>
</dbReference>
<dbReference type="EMBL" id="LR590484">
    <property type="protein sequence ID" value="VTR34554.1"/>
    <property type="molecule type" value="Genomic_DNA"/>
</dbReference>
<dbReference type="KEGG" id="stha:NCTC11429_01349"/>
<dbReference type="Pfam" id="PF12974">
    <property type="entry name" value="Phosphonate-bd"/>
    <property type="match status" value="1"/>
</dbReference>
<dbReference type="RefSeq" id="WP_028069282.1">
    <property type="nucleotide sequence ID" value="NZ_CP141191.1"/>
</dbReference>
<dbReference type="EMBL" id="JBEOQB010000001">
    <property type="protein sequence ID" value="MEZ0450779.1"/>
    <property type="molecule type" value="Genomic_DNA"/>
</dbReference>
<organism evidence="5 6">
    <name type="scientific">Sphingobacterium thalpophilum</name>
    <dbReference type="NCBI Taxonomy" id="259"/>
    <lineage>
        <taxon>Bacteria</taxon>
        <taxon>Pseudomonadati</taxon>
        <taxon>Bacteroidota</taxon>
        <taxon>Sphingobacteriia</taxon>
        <taxon>Sphingobacteriales</taxon>
        <taxon>Sphingobacteriaceae</taxon>
        <taxon>Sphingobacterium</taxon>
    </lineage>
</organism>
<dbReference type="Proteomes" id="UP000308196">
    <property type="component" value="Chromosome"/>
</dbReference>
<evidence type="ECO:0000313" key="6">
    <source>
        <dbReference type="Proteomes" id="UP000308196"/>
    </source>
</evidence>
<dbReference type="SMART" id="SM00062">
    <property type="entry name" value="PBPb"/>
    <property type="match status" value="1"/>
</dbReference>
<dbReference type="InterPro" id="IPR005770">
    <property type="entry name" value="PhnD"/>
</dbReference>
<dbReference type="GO" id="GO:0043190">
    <property type="term" value="C:ATP-binding cassette (ABC) transporter complex"/>
    <property type="evidence" value="ECO:0007669"/>
    <property type="project" value="InterPro"/>
</dbReference>
<dbReference type="GO" id="GO:0055085">
    <property type="term" value="P:transmembrane transport"/>
    <property type="evidence" value="ECO:0007669"/>
    <property type="project" value="InterPro"/>
</dbReference>
<dbReference type="Gene3D" id="3.40.190.10">
    <property type="entry name" value="Periplasmic binding protein-like II"/>
    <property type="match status" value="2"/>
</dbReference>
<dbReference type="PANTHER" id="PTHR35841:SF1">
    <property type="entry name" value="PHOSPHONATES-BINDING PERIPLASMIC PROTEIN"/>
    <property type="match status" value="1"/>
</dbReference>
<dbReference type="GeneID" id="78462119"/>
<dbReference type="AlphaFoldDB" id="A0A4U9UWL5"/>
<evidence type="ECO:0000313" key="7">
    <source>
        <dbReference type="Proteomes" id="UP001566204"/>
    </source>
</evidence>
<evidence type="ECO:0000313" key="4">
    <source>
        <dbReference type="EMBL" id="MEZ0450779.1"/>
    </source>
</evidence>
<dbReference type="NCBIfam" id="TIGR01098">
    <property type="entry name" value="3A0109s03R"/>
    <property type="match status" value="1"/>
</dbReference>
<name>A0A4U9UWL5_9SPHI</name>
<dbReference type="STRING" id="1123265.GCA_000686625_01788"/>
<protein>
    <submittedName>
        <fullName evidence="5">Phosphate-import protein phnD</fullName>
    </submittedName>
    <submittedName>
        <fullName evidence="4">Phosphate/phosphite/phosphonate ABC transporter substrate-binding protein</fullName>
    </submittedName>
</protein>
<keyword evidence="2" id="KW-0732">Signal</keyword>
<dbReference type="SUPFAM" id="SSF53850">
    <property type="entry name" value="Periplasmic binding protein-like II"/>
    <property type="match status" value="1"/>
</dbReference>
<feature type="domain" description="Solute-binding protein family 3/N-terminal" evidence="3">
    <location>
        <begin position="37"/>
        <end position="281"/>
    </location>
</feature>
<sequence length="303" mass="34032">MEFFSNRIGAKYRMLFLYLLISFMSIKVWAGNRISEPLRIATYTYGNNTRMENLRPLADLIEKRFGTKVELTSYNDINDLVTAITQGKVDISFISTMGNLVLNNGKHKHAMEAVLTMEVPQNASVKYRTAFVVPRESDIVSLKDISHLKGIRLALVSPESTSGNLIPRFVLEKMGISSVGSFFGNISYAGSHRSALEHVLDGHADMAAFGSSEYTEYVKKNGNNSKIRLVQLSDPIPLGPVLFNGSLDKDFQQKLKQLLTSLHIEYPLVFSKITQGWIEAIGAEKFIAIDPDYYETYIDSKDR</sequence>
<keyword evidence="7" id="KW-1185">Reference proteome</keyword>
<evidence type="ECO:0000259" key="3">
    <source>
        <dbReference type="SMART" id="SM00062"/>
    </source>
</evidence>
<reference evidence="5 6" key="1">
    <citation type="submission" date="2019-05" db="EMBL/GenBank/DDBJ databases">
        <authorList>
            <consortium name="Pathogen Informatics"/>
        </authorList>
    </citation>
    <scope>NUCLEOTIDE SEQUENCE [LARGE SCALE GENOMIC DNA]</scope>
    <source>
        <strain evidence="5 6">NCTC11429</strain>
    </source>
</reference>
<reference evidence="4 7" key="2">
    <citation type="submission" date="2024-06" db="EMBL/GenBank/DDBJ databases">
        <title>Soil Sphingobacterium thalpophilum.</title>
        <authorList>
            <person name="Yang J."/>
            <person name="Li J."/>
        </authorList>
    </citation>
    <scope>NUCLEOTIDE SEQUENCE [LARGE SCALE GENOMIC DNA]</scope>
    <source>
        <strain evidence="4 7">22g91tb</strain>
    </source>
</reference>
<accession>A0A4U9UWL5</accession>
<evidence type="ECO:0000256" key="1">
    <source>
        <dbReference type="ARBA" id="ARBA00007162"/>
    </source>
</evidence>